<dbReference type="Gene3D" id="3.30.40.10">
    <property type="entry name" value="Zinc/RING finger domain, C3HC4 (zinc finger)"/>
    <property type="match status" value="1"/>
</dbReference>
<dbReference type="FunFam" id="3.40.50.300:FF:000491">
    <property type="entry name" value="E3 ubiquitin-protein ligase RNF213"/>
    <property type="match status" value="1"/>
</dbReference>
<dbReference type="GO" id="GO:0006511">
    <property type="term" value="P:ubiquitin-dependent protein catabolic process"/>
    <property type="evidence" value="ECO:0007669"/>
    <property type="project" value="TreeGrafter"/>
</dbReference>
<dbReference type="GO" id="GO:2000051">
    <property type="term" value="P:negative regulation of non-canonical Wnt signaling pathway"/>
    <property type="evidence" value="ECO:0007669"/>
    <property type="project" value="TreeGrafter"/>
</dbReference>
<keyword evidence="16" id="KW-0862">Zinc</keyword>
<dbReference type="FunFam" id="3.40.50.300:FF:000804">
    <property type="entry name" value="E3 ubiquitin-protein ligase RNF213"/>
    <property type="match status" value="1"/>
</dbReference>
<dbReference type="Ensembl" id="ENSOMYT00000114107.2">
    <property type="protein sequence ID" value="ENSOMYP00000105279.2"/>
    <property type="gene ID" value="ENSOMYG00000047176.2"/>
</dbReference>
<dbReference type="PROSITE" id="PS00518">
    <property type="entry name" value="ZF_RING_1"/>
    <property type="match status" value="1"/>
</dbReference>
<keyword evidence="27" id="KW-1185">Reference proteome</keyword>
<dbReference type="Proteomes" id="UP000694395">
    <property type="component" value="Chromosome 23"/>
</dbReference>
<feature type="region of interest" description="Disordered" evidence="23">
    <location>
        <begin position="3190"/>
        <end position="3233"/>
    </location>
</feature>
<feature type="compositionally biased region" description="Basic and acidic residues" evidence="23">
    <location>
        <begin position="139"/>
        <end position="148"/>
    </location>
</feature>
<feature type="region of interest" description="Disordered" evidence="23">
    <location>
        <begin position="1"/>
        <end position="256"/>
    </location>
</feature>
<dbReference type="InterPro" id="IPR017907">
    <property type="entry name" value="Znf_RING_CS"/>
</dbReference>
<dbReference type="GO" id="GO:0061630">
    <property type="term" value="F:ubiquitin protein ligase activity"/>
    <property type="evidence" value="ECO:0007669"/>
    <property type="project" value="UniProtKB-EC"/>
</dbReference>
<keyword evidence="7" id="KW-0963">Cytoplasm</keyword>
<dbReference type="RefSeq" id="XP_021436739.2">
    <property type="nucleotide sequence ID" value="XM_021581064.2"/>
</dbReference>
<dbReference type="GeneID" id="110502787"/>
<evidence type="ECO:0000259" key="24">
    <source>
        <dbReference type="PROSITE" id="PS50089"/>
    </source>
</evidence>
<dbReference type="InterPro" id="IPR013083">
    <property type="entry name" value="Znf_RING/FYVE/PHD"/>
</dbReference>
<comment type="pathway">
    <text evidence="4">Protein modification; protein ubiquitination.</text>
</comment>
<dbReference type="SMART" id="SM00382">
    <property type="entry name" value="AAA"/>
    <property type="match status" value="2"/>
</dbReference>
<proteinExistence type="inferred from homology"/>
<gene>
    <name evidence="26" type="primary">rnf213b</name>
</gene>
<feature type="compositionally biased region" description="Basic and acidic residues" evidence="23">
    <location>
        <begin position="3190"/>
        <end position="3205"/>
    </location>
</feature>
<name>A0A8C7V3H2_ONCMY</name>
<feature type="compositionally biased region" description="Polar residues" evidence="23">
    <location>
        <begin position="1"/>
        <end position="21"/>
    </location>
</feature>
<reference evidence="26" key="3">
    <citation type="submission" date="2025-09" db="UniProtKB">
        <authorList>
            <consortium name="Ensembl"/>
        </authorList>
    </citation>
    <scope>IDENTIFICATION</scope>
</reference>
<comment type="similarity">
    <text evidence="5">Belongs to the AAA ATPase family.</text>
</comment>
<evidence type="ECO:0000256" key="9">
    <source>
        <dbReference type="ARBA" id="ARBA00022677"/>
    </source>
</evidence>
<evidence type="ECO:0000256" key="12">
    <source>
        <dbReference type="ARBA" id="ARBA00022741"/>
    </source>
</evidence>
<evidence type="ECO:0000256" key="16">
    <source>
        <dbReference type="ARBA" id="ARBA00022833"/>
    </source>
</evidence>
<feature type="compositionally biased region" description="Polar residues" evidence="23">
    <location>
        <begin position="195"/>
        <end position="208"/>
    </location>
</feature>
<dbReference type="Pfam" id="PF20173">
    <property type="entry name" value="ZnF_RZ-type"/>
    <property type="match status" value="1"/>
</dbReference>
<evidence type="ECO:0000256" key="4">
    <source>
        <dbReference type="ARBA" id="ARBA00004906"/>
    </source>
</evidence>
<evidence type="ECO:0000256" key="15">
    <source>
        <dbReference type="ARBA" id="ARBA00022801"/>
    </source>
</evidence>
<keyword evidence="19" id="KW-0443">Lipid metabolism</keyword>
<evidence type="ECO:0000256" key="5">
    <source>
        <dbReference type="ARBA" id="ARBA00006914"/>
    </source>
</evidence>
<feature type="compositionally biased region" description="Acidic residues" evidence="23">
    <location>
        <begin position="3206"/>
        <end position="3217"/>
    </location>
</feature>
<dbReference type="PROSITE" id="PS51981">
    <property type="entry name" value="ZF_RZ"/>
    <property type="match status" value="1"/>
</dbReference>
<feature type="compositionally biased region" description="Basic and acidic residues" evidence="23">
    <location>
        <begin position="218"/>
        <end position="240"/>
    </location>
</feature>
<dbReference type="GO" id="GO:0002040">
    <property type="term" value="P:sprouting angiogenesis"/>
    <property type="evidence" value="ECO:0007669"/>
    <property type="project" value="TreeGrafter"/>
</dbReference>
<keyword evidence="13 22" id="KW-0863">Zinc-finger</keyword>
<evidence type="ECO:0000256" key="10">
    <source>
        <dbReference type="ARBA" id="ARBA00022679"/>
    </source>
</evidence>
<comment type="subcellular location">
    <subcellularLocation>
        <location evidence="3">Cytoplasm</location>
        <location evidence="3">Cytosol</location>
    </subcellularLocation>
    <subcellularLocation>
        <location evidence="2">Lipid droplet</location>
    </subcellularLocation>
</comment>
<dbReference type="KEGG" id="omy:110502787"/>
<dbReference type="Gene3D" id="3.40.50.300">
    <property type="entry name" value="P-loop containing nucleotide triphosphate hydrolases"/>
    <property type="match status" value="2"/>
</dbReference>
<feature type="compositionally biased region" description="Basic and acidic residues" evidence="23">
    <location>
        <begin position="36"/>
        <end position="48"/>
    </location>
</feature>
<feature type="domain" description="RZ-type" evidence="25">
    <location>
        <begin position="4485"/>
        <end position="4559"/>
    </location>
</feature>
<dbReference type="SUPFAM" id="SSF52540">
    <property type="entry name" value="P-loop containing nucleoside triphosphate hydrolases"/>
    <property type="match status" value="2"/>
</dbReference>
<dbReference type="InterPro" id="IPR027417">
    <property type="entry name" value="P-loop_NTPase"/>
</dbReference>
<keyword evidence="18" id="KW-0391">Immunity</keyword>
<evidence type="ECO:0000256" key="19">
    <source>
        <dbReference type="ARBA" id="ARBA00023098"/>
    </source>
</evidence>
<evidence type="ECO:0000256" key="17">
    <source>
        <dbReference type="ARBA" id="ARBA00022840"/>
    </source>
</evidence>
<keyword evidence="15" id="KW-0378">Hydrolase</keyword>
<keyword evidence="10" id="KW-0808">Transferase</keyword>
<evidence type="ECO:0000256" key="8">
    <source>
        <dbReference type="ARBA" id="ARBA00022657"/>
    </source>
</evidence>
<dbReference type="InterPro" id="IPR031248">
    <property type="entry name" value="RNF213"/>
</dbReference>
<dbReference type="InterPro" id="IPR046439">
    <property type="entry name" value="ZF_RZ_dom"/>
</dbReference>
<evidence type="ECO:0000313" key="27">
    <source>
        <dbReference type="Proteomes" id="UP000694395"/>
    </source>
</evidence>
<keyword evidence="11" id="KW-0479">Metal-binding</keyword>
<evidence type="ECO:0000256" key="7">
    <source>
        <dbReference type="ARBA" id="ARBA00022490"/>
    </source>
</evidence>
<dbReference type="GO" id="GO:0005730">
    <property type="term" value="C:nucleolus"/>
    <property type="evidence" value="ECO:0007669"/>
    <property type="project" value="TreeGrafter"/>
</dbReference>
<evidence type="ECO:0000256" key="1">
    <source>
        <dbReference type="ARBA" id="ARBA00000900"/>
    </source>
</evidence>
<feature type="domain" description="RING-type" evidence="24">
    <location>
        <begin position="4010"/>
        <end position="4049"/>
    </location>
</feature>
<comment type="catalytic activity">
    <reaction evidence="21">
        <text>ATP + H2O = ADP + phosphate + H(+)</text>
        <dbReference type="Rhea" id="RHEA:13065"/>
        <dbReference type="ChEBI" id="CHEBI:15377"/>
        <dbReference type="ChEBI" id="CHEBI:15378"/>
        <dbReference type="ChEBI" id="CHEBI:30616"/>
        <dbReference type="ChEBI" id="CHEBI:43474"/>
        <dbReference type="ChEBI" id="CHEBI:456216"/>
    </reaction>
    <physiologicalReaction direction="left-to-right" evidence="21">
        <dbReference type="Rhea" id="RHEA:13066"/>
    </physiologicalReaction>
</comment>
<dbReference type="PANTHER" id="PTHR22605:SF21">
    <property type="entry name" value="E3 UBIQUITIN-PROTEIN LIGASE RNF213-BETA"/>
    <property type="match status" value="1"/>
</dbReference>
<dbReference type="InterPro" id="IPR027370">
    <property type="entry name" value="Znf-RING_euk"/>
</dbReference>
<evidence type="ECO:0000256" key="2">
    <source>
        <dbReference type="ARBA" id="ARBA00004502"/>
    </source>
</evidence>
<evidence type="ECO:0000256" key="3">
    <source>
        <dbReference type="ARBA" id="ARBA00004514"/>
    </source>
</evidence>
<dbReference type="GO" id="GO:0008270">
    <property type="term" value="F:zinc ion binding"/>
    <property type="evidence" value="ECO:0007669"/>
    <property type="project" value="UniProtKB-KW"/>
</dbReference>
<feature type="compositionally biased region" description="Basic and acidic residues" evidence="23">
    <location>
        <begin position="3218"/>
        <end position="3227"/>
    </location>
</feature>
<dbReference type="GO" id="GO:0006629">
    <property type="term" value="P:lipid metabolic process"/>
    <property type="evidence" value="ECO:0007669"/>
    <property type="project" value="UniProtKB-KW"/>
</dbReference>
<keyword evidence="20" id="KW-0511">Multifunctional enzyme</keyword>
<dbReference type="GO" id="GO:0016887">
    <property type="term" value="F:ATP hydrolysis activity"/>
    <property type="evidence" value="ECO:0007669"/>
    <property type="project" value="InterPro"/>
</dbReference>
<reference evidence="26" key="2">
    <citation type="submission" date="2025-08" db="UniProtKB">
        <authorList>
            <consortium name="Ensembl"/>
        </authorList>
    </citation>
    <scope>IDENTIFICATION</scope>
</reference>
<evidence type="ECO:0000256" key="14">
    <source>
        <dbReference type="ARBA" id="ARBA00022786"/>
    </source>
</evidence>
<dbReference type="PANTHER" id="PTHR22605">
    <property type="entry name" value="RZ-TYPE DOMAIN-CONTAINING PROTEIN"/>
    <property type="match status" value="1"/>
</dbReference>
<keyword evidence="17" id="KW-0067">ATP-binding</keyword>
<dbReference type="GO" id="GO:0005524">
    <property type="term" value="F:ATP binding"/>
    <property type="evidence" value="ECO:0007669"/>
    <property type="project" value="UniProtKB-KW"/>
</dbReference>
<dbReference type="SUPFAM" id="SSF57850">
    <property type="entry name" value="RING/U-box"/>
    <property type="match status" value="1"/>
</dbReference>
<keyword evidence="12" id="KW-0547">Nucleotide-binding</keyword>
<evidence type="ECO:0000256" key="18">
    <source>
        <dbReference type="ARBA" id="ARBA00022859"/>
    </source>
</evidence>
<evidence type="ECO:0000256" key="13">
    <source>
        <dbReference type="ARBA" id="ARBA00022771"/>
    </source>
</evidence>
<feature type="compositionally biased region" description="Polar residues" evidence="23">
    <location>
        <begin position="88"/>
        <end position="113"/>
    </location>
</feature>
<evidence type="ECO:0000256" key="6">
    <source>
        <dbReference type="ARBA" id="ARBA00012483"/>
    </source>
</evidence>
<sequence>MELGSGDSSPQGDHGSLSQQCPGVPTGKHRPNMEVTAEKDTVTKRPKTEGQQGQTKSPRRDQDMKKKTRRGNRRKNKGMKNQADKDPQSTLEKGQMETQTNQVCQTLETQTQEHNQDQDHQAETSQQQDQSMHQPNDTKQTHVKDAKRVHVQTQTNKPKGKNRATQTPLVVQNTQQTQTEPSDSTQPMTDEHADTTQPMNEQTQNSDGAGSEGAASEPPKRENPNSTEEVKSKPELEKGVQHSGESSGSPAACQVKQGVKLTTKSYAEAAAEDKTKTQKRSSPQTSNQCKKDSKSRGCRERSPVRIPPGIPMFTFHIYAVLNKKFRFNQEYDTLLLCHQGGTHALEMTHFVGLCQQGYLIEASLSVPESSIPRGQMLTYQYQVQQRQKEIVEIATRNIQIPNDSQVKELHLYEGHIHRLESLWSFQGWIDVFQSKIKGMADAWQASAHLLLDHMLQKWDPPNQESTEQFAQHLHHFQRSYSSAVQQVVYPGYFNPPLVKVSELISEHLLQLLHAESQGTSQKSQTVNNPLVFGLSLFRVCQACQIDLGVKGWAKLCYVVSSHTALDSRNIEEIRNVFSFPQNIVIGMINYCSQRLVSELPLLIPLLHTLIQPGADAGRLGPTIEEMNWAGLENVKYNNFRERIRSFSDKRRMMLTLIQNHISVAKEMPLVWTSWLSLVAFEDLPEFSTLKSIPPEHIIQSLLYRLRQYGENTDVKTQQQNVEVTQKILCFVLEKVEEEKTRLADSGYVDSILLSCISVLKSTCRMVRLVPFYKAAVLSFQLVLKAAEILDAALANKTPDGEEKRPEQFQLSDKLGDVLQHLSQWRDNLLYNDLLKQGAQSKSLSFPKEIEMWDAFLRVECSLQSVSAQWMSSLDRDLRKRISRASDMDKVVVCCLETSVEAIGKSHATIKTCFQELCRSAIKNICQDGKEGDLMRMLYPLSKVLPPSVLSSIVVESARRFENDPVGHLLDPQSSLNHLLSHGDWKVIQVDAEAGEVIGGCRSALASLVEALCLGHVPVGHLQTTLKHREQFKQIYRQYKRPAKLENVPADAEVILAQREKDLQAFYQQREHVDTLIKMMGKVSENITAPEISTLEDQHRADFQTVSLNKLVVVQPCCMKKGDEQQTSPGLVLWYSANQGVLEMAREMHELGDSNLLLRSWVDGSLEVANEDLTRPIPVPMTLTQVCNIIWKPRLSDFCQLGLRIAMSLATFEEIDQALNASGDQGEGFQMRRELGLMSGRLQGYQELEQGWVEVRLGQIQEYRQVHQAVASASAVLRIAERMDLRGDFSEIHSLTQLEDDSFKMRVLGSLSDDLIRAKQQLSMVTPQHTACLEVFLDSHTLVSWVQDQLCNMSDVKVFVDLASISAGENDTEIDRVACFHDAVMGYSPLLYSLSPKAGFEEFMFSARQVWDNLQRDKRLPAKLRDSCHLLGWLKGLRETHGSVEQSSLSLASAINAQGVYHVGWSETHTDRRCLQSLLVVRVRKDHEVKSYNLEELLELQNKLMLMSSKGEHGKEHVNRFTQVFEGVQRLGCILLQMQSTGNMLFRECRAQVQCSQEKQPCIRVTFSSLRGKEMVYSGEVTEQLQSLCRSMETCHKEWCAFISEKRSQFHTLNHYTSEQVVYLCRWIYSVCERGACVPQQVWHLLSPIKAGCTLNDVREAFATVTEVLSGTLSGNPAVWEEDDEDDSGRSMDFRSIGHNVDKRWGYNDENIESNVEEVGDMIEFSDTEEDEIKELSPMAQSDAKEEEAEEGLEDLWRRFKEDMPKYLIQHVDITTLARFLSCLSEMNQQDVKRKLPPSLQEGKPNLVLCPATEVLSTTLSFYMESPDQPLPSTDEVLVCREDTTEEQVEIFLSRALGRGNGAVGSQQKIYTLVNPGLLGYDVSVAVGELFEDLERSAGPHYRLVMTSPVMHQHRYVPSFFSNHKVQAGVGITAENARRYLRHHFTVPFQHSSVSLIYPDKLSVWVVSSTRPAVGKSLYVDRLFEKFLQTSTKAQHVRIRLIEPRVDLDSFIHTLSERLALLREQDPVLLHIDTAAVNVGLEEFLFHLLVLGSLSDNKGMLWRRNVAHLIAVEVLRPYPTLQNQPHTKEMRVGLLDILPTIQCRPPKEVKKLLLTKRRTLDPLMDEQEFASGGIQRPYQFLKRFNRNENLDPFYYREGSREGDPIDCLHHLLANCGLKDPSWAELKNFTWFLNLQLKDCEKSVFCDPDFLAEHLRGFKGFIVKFMIRMARDFASPSMDTSDQSPSLLLDDNQGDDLLARLTIRKRWERESHPYIFFNADHFSMSFLGFHVMRSPVGNTLNAVDPQSHAVLMGDVMTHELLQGLQRQGISLTEDFDGLPRAEKIKRISRVVGAKKGMMKGTFDPDPTYELTADNVMKMLAIHMRFRCGIPVIIMGETGCGKTRLVRFLCDLQREDREVENMKLVKVHGGTTAEMIYRKVREAERQADINLKTHKLDTVLFFDEANTTESIFAIKEVLCDRTVQGQPLKANTGLKIIAACNPYRRHSPEMVERLERAGLGYRVKAGETEDCLGKVPLRQLVYRVHPLPPSMAPLVWDFGQLSNSTELSYIRQIVQKQAKDHDLPVTCGNVISGVLAASQSYMRNRKNECSFVSLRDVERSIKVLVWFYHHSNDLFPDSNDSSVQRTLKCLALAVGVCYYPSLVSKKQYLSAISQHFPEPLNTPESLQQVISSCQDFFLENIETRETVAKNIALKENVFLMVVCIELRIPLFLVGKPGSSKSLAKTVVADAMQGQASHCSLFQKLKQVHMVSFQCSPHSSPEGIIGTFRNCARFQKDKNMDEYVSVVVLDEIGLAEDSPQMPLKTLHPLLEDGCIDNDRPDPYMKVGFVGISNWALDPAKMNRGIFVSRWDPSEDELVETAKGICSSSIPILLKIKHLFPLLAKAFLNICKETAKNQFFGLRDYYSLVKMLFATVKCSEKEPNDRELAEAILRNFSGQPEDFDPVIFFQDVSQNLREVPRPSTLQMVEQNLARDNNQESRYLLLLTTNNAALHILQQQVFAMADYASPEIVFGSGFPKDQEYAQICRNVNRVKTCMETGRTVILLNLQNLYESLYDALNQYYVYLSEQQYVDLGLGSHRVKCRVHRDFRLVVIEDQMKVYTQFPVPLINRLEKHRVDRSTDLTPWQHRVLAKLKEWVQDFSGTAVSEDFQLSDVFVGFHGDACASALLQALDSREHQRDPAVDQQHKDEGDEPLGDVEANETGEHRQKEGADPCVMDMDADDEEKNISMDEAEDNVLMEVVDDQDGEPACTPTNSKVDDDYMAMDADKDYVETGNSQSKGTDEEEKVFESAKGYLLNCATPDSVLRLKYTDLGNQEKERLQKMYFHHQHNHSLRDFMKSHLSSENSSKFIEVTTFSSLLTKSDVRGLAHALGLHTQTFLLLSLHQFDTEVSFCSKIRAFLQDAGPSIRILVVQMDIEDSHCSDELIASAKYCTLNYLITLESDQSCYVVFITKLSRIQSGGSQYIGFQGGVWLSVHIDDLRDTEDMSLNLSVFCGMPISKLVPPAQSGIETCESVNAQALTETAHLHSLSLVRSCVQKAVGLLRDPNDLTCRSMQRMNILLGLLGENHGETGALFQNVLLGRLAGTLVQREELVHNPGEWVNREAKKRQALQEGGTLRHTLWRCLQSTLTPVLAYMVEVLDRDANLDLLISAGLSKALIQLWLDILADRHILDLTPPQNSSGSDQEVLVQHYLRLGGEEQPCAAPFSWLIRRHFQSLWEESEFIPVTEDDSTQRIVQFVSTATSSKLGSLIGKLSDQEHLDLDKRYLRDFLLLSFKIKSEDELRVLTRAALGCVSELQRSMTINPDLSPAWVMAAARHYAPRLDTLSHILLLQPQLAPDILQQASHTKPTDMLEDILALGICVERTKLQTVTSLSECESLLRRVELLQPCLDRAFSEKYSSLCNPGCLQHLDSIRSIWRGMLVVAAFIQQVLFEGKQIDPSLEDLALKHCSLLQSLMQDSPDLRNVDTLQQLIRILNSYHQKCISGDLRFGINCPVCLSELKEPSTLPCGHVFCLSCLQSSLQTDRHYCPKCREDLPPNFQPSVSKTIKSALQQHAEIRGCCNSFFLEVVSRFCLSDGESPREGVVELLFSLLISAQGNVYRTRELTPFLECVDNSPVVRSVLPKLLLQYSFEQVKGHIQNYLQSLEKNILEREDHTELYLLFVNCFQDSLQCSGSLVMEEGREQQRKLQEDTLFLGRLARKQIPGRLEDPAEFLLSMARLRLCLGTAAHLLQKAVAQDTAGGAGDDVEAQYLSQVKAVCEYGGNDWFRVFLLRAVNRQAGIDCVLALMHRSSSWGWAFPSEVLRLQRLIPAEVDRFLCCGPSYQALRDGVTQALLDAHTDPLRTTLQNLSCSRASAQVLLVLALFRQVTCRFASPDFKIHPTPQETRKLDDFLKHSLPGEFRELCTALLSNQIGGLQISQIVPPQRRLLLELLVHAYAVLLSGTTLLAPLHQIASQPQNMTGSYLPTMPDDHTSEARQWMTKENKIKMYFCANGHACFVGECGKPVATSKCLDCGVPVGGVAHNPVVGFTAAQQSVGDQTRTGHILGEAYRRAEAPERQMSPAQSSILRLLNHLAMLQGTIKNYQAVSQMVHPGVQDVLGFMWSHLEKDMEVLGRTLDQNMDNTAVIIHLVLQACLEFTAAEPGYRHTRPDLSSRHGREQWEKLVCDAVINPIIQHLRRKLAEAQVSISADDRLGGSPLMRLLYADPRPMLPLLPSLSDCPTHHSSFWSLSETLTVEHFSQRVDQEQGSNTVPLLKLFLKKVLCVRQLHHLPELAALQADLSRMFPLTAEMTSQSIAQVLQHIPTGYQKKVLLGRMKVFMNVWNCLRMDVANNADLGVTPQVCEKELTMDSSGEFLSTCRHGPGSCLQILVKFLLETHNSLVREVRRLSHHDNSAYSVPLEGVSETQLTLCHPERELLPLVLSHCHYTLRTRRETDSSYNLMDIQAQLARRFLAGKPSIEADTSRYLNRYQQDFSVVLDEVRAKIPQESLKGSVSCAMRTGLRSYTDVCDAVFAVEIGLRFLGKTSGVPQAPLLSYLTESLKMGPQISSSVAKVLGESRLEHSTFTWQLLTSWKSELMLSRGQDPFQRLPSEFQQKLSEEERRELRVFFSGTDIDILSLELHEILLLKTNTQAFSDQAYLPHWDIRSTLDNHLDKKRLPPMPGLDSLPEDITLDKGADMWRMAVEFRKR</sequence>
<dbReference type="SMART" id="SM00184">
    <property type="entry name" value="RING"/>
    <property type="match status" value="1"/>
</dbReference>
<evidence type="ECO:0000256" key="11">
    <source>
        <dbReference type="ARBA" id="ARBA00022723"/>
    </source>
</evidence>
<evidence type="ECO:0000256" key="22">
    <source>
        <dbReference type="PROSITE-ProRule" id="PRU00175"/>
    </source>
</evidence>
<evidence type="ECO:0000313" key="26">
    <source>
        <dbReference type="Ensembl" id="ENSOMYP00000105279.2"/>
    </source>
</evidence>
<dbReference type="PROSITE" id="PS50089">
    <property type="entry name" value="ZF_RING_2"/>
    <property type="match status" value="1"/>
</dbReference>
<feature type="region of interest" description="Disordered" evidence="23">
    <location>
        <begin position="270"/>
        <end position="305"/>
    </location>
</feature>
<dbReference type="GO" id="GO:0005829">
    <property type="term" value="C:cytosol"/>
    <property type="evidence" value="ECO:0007669"/>
    <property type="project" value="UniProtKB-SubCell"/>
</dbReference>
<evidence type="ECO:0000256" key="23">
    <source>
        <dbReference type="SAM" id="MobiDB-lite"/>
    </source>
</evidence>
<dbReference type="GO" id="GO:0016020">
    <property type="term" value="C:membrane"/>
    <property type="evidence" value="ECO:0007669"/>
    <property type="project" value="TreeGrafter"/>
</dbReference>
<dbReference type="CTD" id="563001"/>
<dbReference type="EC" id="2.3.2.27" evidence="6"/>
<accession>A0A8C7V3H2</accession>
<keyword evidence="8" id="KW-0037">Angiogenesis</keyword>
<keyword evidence="9" id="KW-0551">Lipid droplet</keyword>
<dbReference type="Pfam" id="PF13445">
    <property type="entry name" value="zf-RING_UBOX"/>
    <property type="match status" value="1"/>
</dbReference>
<dbReference type="GO" id="GO:0005811">
    <property type="term" value="C:lipid droplet"/>
    <property type="evidence" value="ECO:0007669"/>
    <property type="project" value="UniProtKB-SubCell"/>
</dbReference>
<dbReference type="GeneTree" id="ENSGT00630000089884"/>
<dbReference type="InterPro" id="IPR001841">
    <property type="entry name" value="Znf_RING"/>
</dbReference>
<keyword evidence="14" id="KW-0833">Ubl conjugation pathway</keyword>
<comment type="catalytic activity">
    <reaction evidence="1">
        <text>S-ubiquitinyl-[E2 ubiquitin-conjugating enzyme]-L-cysteine + [acceptor protein]-L-lysine = [E2 ubiquitin-conjugating enzyme]-L-cysteine + N(6)-ubiquitinyl-[acceptor protein]-L-lysine.</text>
        <dbReference type="EC" id="2.3.2.27"/>
    </reaction>
</comment>
<evidence type="ECO:0000256" key="21">
    <source>
        <dbReference type="ARBA" id="ARBA00048778"/>
    </source>
</evidence>
<dbReference type="GO" id="GO:0002376">
    <property type="term" value="P:immune system process"/>
    <property type="evidence" value="ECO:0007669"/>
    <property type="project" value="UniProtKB-KW"/>
</dbReference>
<organism evidence="26 27">
    <name type="scientific">Oncorhynchus mykiss</name>
    <name type="common">Rainbow trout</name>
    <name type="synonym">Salmo gairdneri</name>
    <dbReference type="NCBI Taxonomy" id="8022"/>
    <lineage>
        <taxon>Eukaryota</taxon>
        <taxon>Metazoa</taxon>
        <taxon>Chordata</taxon>
        <taxon>Craniata</taxon>
        <taxon>Vertebrata</taxon>
        <taxon>Euteleostomi</taxon>
        <taxon>Actinopterygii</taxon>
        <taxon>Neopterygii</taxon>
        <taxon>Teleostei</taxon>
        <taxon>Protacanthopterygii</taxon>
        <taxon>Salmoniformes</taxon>
        <taxon>Salmonidae</taxon>
        <taxon>Salmoninae</taxon>
        <taxon>Oncorhynchus</taxon>
    </lineage>
</organism>
<dbReference type="InterPro" id="IPR003593">
    <property type="entry name" value="AAA+_ATPase"/>
</dbReference>
<feature type="compositionally biased region" description="Basic and acidic residues" evidence="23">
    <location>
        <begin position="289"/>
        <end position="303"/>
    </location>
</feature>
<feature type="compositionally biased region" description="Polar residues" evidence="23">
    <location>
        <begin position="151"/>
        <end position="188"/>
    </location>
</feature>
<evidence type="ECO:0000256" key="20">
    <source>
        <dbReference type="ARBA" id="ARBA00023268"/>
    </source>
</evidence>
<reference evidence="26" key="1">
    <citation type="submission" date="2020-07" db="EMBL/GenBank/DDBJ databases">
        <title>A long reads based de novo assembly of the rainbow trout Arlee double haploid line genome.</title>
        <authorList>
            <person name="Gao G."/>
            <person name="Palti Y."/>
        </authorList>
    </citation>
    <scope>NUCLEOTIDE SEQUENCE [LARGE SCALE GENOMIC DNA]</scope>
</reference>
<evidence type="ECO:0000259" key="25">
    <source>
        <dbReference type="PROSITE" id="PS51981"/>
    </source>
</evidence>
<feature type="compositionally biased region" description="Polar residues" evidence="23">
    <location>
        <begin position="123"/>
        <end position="138"/>
    </location>
</feature>
<feature type="compositionally biased region" description="Basic residues" evidence="23">
    <location>
        <begin position="66"/>
        <end position="78"/>
    </location>
</feature>
<protein>
    <recommendedName>
        <fullName evidence="6">RING-type E3 ubiquitin transferase</fullName>
        <ecNumber evidence="6">2.3.2.27</ecNumber>
    </recommendedName>
</protein>